<proteinExistence type="predicted"/>
<sequence>MTRSDPANPQPQPQPKASSTPAADEDAPRPLVRQRPKPNAPGTTRPPGSGPFARVNNRAASSTPPTTSSATRTPSSTSSTTPRAAPGSTASRAAPGSTTPRVVSSSHSPAPTVAQTPATTRTSLPLLSPLTPASPATEALLPSFAQNSAPPPSSLAKPTVTTTGGRTSTPPPAAPDSAPTERRLSQVSFASNSPVRSRQSYAPGSAPDWSPVSFGALSPSQGDLADDDDGWGSTARDKGKGREISSPGPFMSAHASPTPASARPASRGPGPSSADSPSTEGGSGSTIKRASPHASGAPGPSQPPPPLSRRGRAMRRLDDPQAETYYEAEDGVQSTNPEDGVLVTTSLRRRVMALIDCDLPWTRIVQDPVNDSGEIYYHFHGPVSMQIHLACQGLETVLELLYGDDGLTKRLPWNWLNGVSTDITRLYMKYADLMVVFTWAQAWMHFALSYIRYLLGEIKDTDIPEMPSVRVAGLVADGARHAEARLQHMVPESRAHALRPPSGRSSPASQFGGPASRGRSRERSSSRSHSRAHSTSRSSQRSSSSRASSVQARLDDLNLSIREQEQRQDERDARLYEVLNAISQKLAPDGTPSTRAASPASATKGRSSRAASVSGTSPASSMKGRTSREASVTRQPSVVEMTASEPEQEPAPVAPAPRRPVSRRRNGYTSPPAPTPARKGIFTASSTPWQKPFEDAVGPDTRLVDETELPAKTEDKLRDRMDRVNTIADALRSEPPRLSRFAEDVTGRDVRDTPPALHSAGVNRSASARAHRSRPATGRPSSAPPATRQSSSRAPGGQGPPRVPPDPAPDPGDPDDDSEDERRGRGNAGGRRRESRSPSEPPPPPRRPHPVARVLDFDPDDPFFPGDGEPDPDPPDPGGGYGVRYVEREPRNGVPAWVFDNKLKGHILPKYSGRGEEALQYFATLLTYARLSPVCNIQVAKYAPFNFVGRAQRWYATLSEREQDLLTADTDRLISGLTYYQLGRDWLEGLKTEFADMRFRQPGFEREFPVDFLQRRILYVRVLYPDFTEVQEITKVLEAAPPQWLTTLSSVSICSSLELQRRAITFNEALTADAKHSSRSADSGALDELQRKVGDLERMLGKQTSRRPAFGGSTRRPAFFKRNPPAREAHHGEHGGDFWGDGGLDVTGGDDSDVDGLDDEDDDDYNVLAPLPEEAPSTKEVATAAQQFLQLASAYLSATTSNRRSGPFDFATADYKSAKKPPSPCKCCGSDAHWDRDCPHWLEWLKRKKEGRLKYDTERPKDHQRLYKNVYTVMRNEELFQAYVLELDDPEKRRARRVRIQEEEDEYKTWYASLSHAQDAILEDATPPAPPEQAKLKLSPGEKLYQAFLAQNGRLSTTAK</sequence>
<reference evidence="2 3" key="1">
    <citation type="journal article" date="2016" name="Mol. Biol. Evol.">
        <title>Comparative Genomics of Early-Diverging Mushroom-Forming Fungi Provides Insights into the Origins of Lignocellulose Decay Capabilities.</title>
        <authorList>
            <person name="Nagy L.G."/>
            <person name="Riley R."/>
            <person name="Tritt A."/>
            <person name="Adam C."/>
            <person name="Daum C."/>
            <person name="Floudas D."/>
            <person name="Sun H."/>
            <person name="Yadav J.S."/>
            <person name="Pangilinan J."/>
            <person name="Larsson K.H."/>
            <person name="Matsuura K."/>
            <person name="Barry K."/>
            <person name="Labutti K."/>
            <person name="Kuo R."/>
            <person name="Ohm R.A."/>
            <person name="Bhattacharya S.S."/>
            <person name="Shirouzu T."/>
            <person name="Yoshinaga Y."/>
            <person name="Martin F.M."/>
            <person name="Grigoriev I.V."/>
            <person name="Hibbett D.S."/>
        </authorList>
    </citation>
    <scope>NUCLEOTIDE SEQUENCE [LARGE SCALE GENOMIC DNA]</scope>
    <source>
        <strain evidence="2 3">HHB12029</strain>
    </source>
</reference>
<feature type="compositionally biased region" description="Low complexity" evidence="1">
    <location>
        <begin position="109"/>
        <end position="137"/>
    </location>
</feature>
<feature type="compositionally biased region" description="Low complexity" evidence="1">
    <location>
        <begin position="158"/>
        <end position="168"/>
    </location>
</feature>
<keyword evidence="3" id="KW-1185">Reference proteome</keyword>
<feature type="compositionally biased region" description="Acidic residues" evidence="1">
    <location>
        <begin position="1148"/>
        <end position="1161"/>
    </location>
</feature>
<feature type="region of interest" description="Disordered" evidence="1">
    <location>
        <begin position="1"/>
        <end position="312"/>
    </location>
</feature>
<feature type="compositionally biased region" description="Low complexity" evidence="1">
    <location>
        <begin position="591"/>
        <end position="603"/>
    </location>
</feature>
<name>A0A166N070_EXIGL</name>
<dbReference type="EMBL" id="KV426823">
    <property type="protein sequence ID" value="KZV78610.1"/>
    <property type="molecule type" value="Genomic_DNA"/>
</dbReference>
<dbReference type="InParanoid" id="A0A166N070"/>
<feature type="compositionally biased region" description="Low complexity" evidence="1">
    <location>
        <begin position="535"/>
        <end position="549"/>
    </location>
</feature>
<feature type="region of interest" description="Disordered" evidence="1">
    <location>
        <begin position="586"/>
        <end position="885"/>
    </location>
</feature>
<accession>A0A166N070</accession>
<gene>
    <name evidence="2" type="ORF">EXIGLDRAFT_709000</name>
</gene>
<evidence type="ECO:0000313" key="2">
    <source>
        <dbReference type="EMBL" id="KZV78610.1"/>
    </source>
</evidence>
<feature type="compositionally biased region" description="Gly residues" evidence="1">
    <location>
        <begin position="1137"/>
        <end position="1146"/>
    </location>
</feature>
<feature type="compositionally biased region" description="Low complexity" evidence="1">
    <location>
        <begin position="252"/>
        <end position="279"/>
    </location>
</feature>
<feature type="compositionally biased region" description="Polar residues" evidence="1">
    <location>
        <begin position="96"/>
        <end position="108"/>
    </location>
</feature>
<feature type="compositionally biased region" description="Basic and acidic residues" evidence="1">
    <location>
        <begin position="731"/>
        <end position="752"/>
    </location>
</feature>
<feature type="compositionally biased region" description="Polar residues" evidence="1">
    <location>
        <begin position="609"/>
        <end position="636"/>
    </location>
</feature>
<feature type="compositionally biased region" description="Low complexity" evidence="1">
    <location>
        <begin position="58"/>
        <end position="91"/>
    </location>
</feature>
<feature type="compositionally biased region" description="Basic and acidic residues" evidence="1">
    <location>
        <begin position="1125"/>
        <end position="1136"/>
    </location>
</feature>
<feature type="non-terminal residue" evidence="2">
    <location>
        <position position="1360"/>
    </location>
</feature>
<feature type="compositionally biased region" description="Polar residues" evidence="1">
    <location>
        <begin position="185"/>
        <end position="202"/>
    </location>
</feature>
<organism evidence="2 3">
    <name type="scientific">Exidia glandulosa HHB12029</name>
    <dbReference type="NCBI Taxonomy" id="1314781"/>
    <lineage>
        <taxon>Eukaryota</taxon>
        <taxon>Fungi</taxon>
        <taxon>Dikarya</taxon>
        <taxon>Basidiomycota</taxon>
        <taxon>Agaricomycotina</taxon>
        <taxon>Agaricomycetes</taxon>
        <taxon>Auriculariales</taxon>
        <taxon>Exidiaceae</taxon>
        <taxon>Exidia</taxon>
    </lineage>
</organism>
<feature type="region of interest" description="Disordered" evidence="1">
    <location>
        <begin position="490"/>
        <end position="552"/>
    </location>
</feature>
<feature type="compositionally biased region" description="Basic and acidic residues" evidence="1">
    <location>
        <begin position="702"/>
        <end position="723"/>
    </location>
</feature>
<evidence type="ECO:0000313" key="3">
    <source>
        <dbReference type="Proteomes" id="UP000077266"/>
    </source>
</evidence>
<protein>
    <submittedName>
        <fullName evidence="2">Uncharacterized protein</fullName>
    </submittedName>
</protein>
<dbReference type="OrthoDB" id="3271192at2759"/>
<feature type="region of interest" description="Disordered" evidence="1">
    <location>
        <begin position="1102"/>
        <end position="1161"/>
    </location>
</feature>
<feature type="compositionally biased region" description="Pro residues" evidence="1">
    <location>
        <begin position="801"/>
        <end position="811"/>
    </location>
</feature>
<dbReference type="Proteomes" id="UP000077266">
    <property type="component" value="Unassembled WGS sequence"/>
</dbReference>
<evidence type="ECO:0000256" key="1">
    <source>
        <dbReference type="SAM" id="MobiDB-lite"/>
    </source>
</evidence>